<evidence type="ECO:0000256" key="1">
    <source>
        <dbReference type="SAM" id="Coils"/>
    </source>
</evidence>
<proteinExistence type="predicted"/>
<keyword evidence="1" id="KW-0175">Coiled coil</keyword>
<keyword evidence="3" id="KW-0540">Nuclease</keyword>
<dbReference type="EMBL" id="NHRY01000078">
    <property type="protein sequence ID" value="PPQ35143.1"/>
    <property type="molecule type" value="Genomic_DNA"/>
</dbReference>
<dbReference type="PANTHER" id="PTHR32182:SF22">
    <property type="entry name" value="ATP-DEPENDENT ENDONUCLEASE, OLD FAMILY-RELATED"/>
    <property type="match status" value="1"/>
</dbReference>
<dbReference type="PANTHER" id="PTHR32182">
    <property type="entry name" value="DNA REPLICATION AND REPAIR PROTEIN RECF"/>
    <property type="match status" value="1"/>
</dbReference>
<dbReference type="AlphaFoldDB" id="A0A2S6NJV4"/>
<dbReference type="Gene3D" id="3.40.50.300">
    <property type="entry name" value="P-loop containing nucleotide triphosphate hydrolases"/>
    <property type="match status" value="1"/>
</dbReference>
<protein>
    <submittedName>
        <fullName evidence="3">ATP-dependent exonuclease SbcCD, C subunit-like protein</fullName>
    </submittedName>
</protein>
<keyword evidence="4" id="KW-1185">Reference proteome</keyword>
<dbReference type="OrthoDB" id="174137at2"/>
<dbReference type="Pfam" id="PF13555">
    <property type="entry name" value="AAA_29"/>
    <property type="match status" value="1"/>
</dbReference>
<organism evidence="3 4">
    <name type="scientific">Rhodopila globiformis</name>
    <name type="common">Rhodopseudomonas globiformis</name>
    <dbReference type="NCBI Taxonomy" id="1071"/>
    <lineage>
        <taxon>Bacteria</taxon>
        <taxon>Pseudomonadati</taxon>
        <taxon>Pseudomonadota</taxon>
        <taxon>Alphaproteobacteria</taxon>
        <taxon>Acetobacterales</taxon>
        <taxon>Acetobacteraceae</taxon>
        <taxon>Rhodopila</taxon>
    </lineage>
</organism>
<dbReference type="InterPro" id="IPR027417">
    <property type="entry name" value="P-loop_NTPase"/>
</dbReference>
<gene>
    <name evidence="3" type="ORF">CCS01_08835</name>
</gene>
<feature type="coiled-coil region" evidence="1">
    <location>
        <begin position="650"/>
        <end position="732"/>
    </location>
</feature>
<feature type="compositionally biased region" description="Basic and acidic residues" evidence="2">
    <location>
        <begin position="608"/>
        <end position="618"/>
    </location>
</feature>
<keyword evidence="3" id="KW-0269">Exonuclease</keyword>
<dbReference type="GO" id="GO:0006302">
    <property type="term" value="P:double-strand break repair"/>
    <property type="evidence" value="ECO:0007669"/>
    <property type="project" value="TreeGrafter"/>
</dbReference>
<evidence type="ECO:0000313" key="4">
    <source>
        <dbReference type="Proteomes" id="UP000239724"/>
    </source>
</evidence>
<dbReference type="RefSeq" id="WP_104518483.1">
    <property type="nucleotide sequence ID" value="NZ_NHRY01000078.1"/>
</dbReference>
<reference evidence="3 4" key="1">
    <citation type="journal article" date="2018" name="Arch. Microbiol.">
        <title>New insights into the metabolic potential of the phototrophic purple bacterium Rhodopila globiformis DSM 161(T) from its draft genome sequence and evidence for a vanadium-dependent nitrogenase.</title>
        <authorList>
            <person name="Imhoff J.F."/>
            <person name="Rahn T."/>
            <person name="Kunzel S."/>
            <person name="Neulinger S.C."/>
        </authorList>
    </citation>
    <scope>NUCLEOTIDE SEQUENCE [LARGE SCALE GENOMIC DNA]</scope>
    <source>
        <strain evidence="3 4">DSM 161</strain>
    </source>
</reference>
<feature type="coiled-coil region" evidence="1">
    <location>
        <begin position="408"/>
        <end position="456"/>
    </location>
</feature>
<feature type="region of interest" description="Disordered" evidence="2">
    <location>
        <begin position="597"/>
        <end position="618"/>
    </location>
</feature>
<dbReference type="Proteomes" id="UP000239724">
    <property type="component" value="Unassembled WGS sequence"/>
</dbReference>
<comment type="caution">
    <text evidence="3">The sequence shown here is derived from an EMBL/GenBank/DDBJ whole genome shotgun (WGS) entry which is preliminary data.</text>
</comment>
<keyword evidence="3" id="KW-0378">Hydrolase</keyword>
<sequence length="1129" mass="127945">MNDLETIPFPDLFDAVSPPRRPGFRLSRLEVYNWGTFHNRVWGFDLGGDNALLTGDIGSGKSTLVDAVTTLLVAPQKITYNKAAGAEARERTLRSYVLGYYRTERGGAGFAAKPVSLRDANAFSVILARFSNDALRQTVTVAQVFWLKDAQGQPARLYVIADGALSIADHFSGFGTDIATLRKRLRGVASVELHDSFPPYSAAYRRRFGIEAEQAMDLFYQTVSMKSVGNLTEFVREHMLEAFPVAPRIDALIGHFDNLTRAHEAVLKAKDQIARLTPLLADCDSHTAVTAEVEGLRACRDALRPWFAAQKSALLDKRLANIAADLARLGARIAALLEQRGRQRSERDTIRQAIAENGGDRIERLKQEIAAREGEKQQRIRRAGQYEQLTTELGLDAATDADTFLANRRALEAEQTTAENRQAETQNALTESSVTFRDLMTQHDELAAELESLRQRRSNIPRRMLDLRENLCRALKLPGDALPFIGELIQVRPEEKDWEGAIERLLHNFGLSILVADEHYAQVAAWVDRTHLGERLVYYRVRDRAAAGTVDLHPASLVRKIAIKPDGAFYPWLEAEAARRFDYACCDTLDQFRRERQAVTRSGQTKGGNERHEKDDRHRIDDRSRYVLGWSNEDKIAALDKQARDIAQRAHGMAEAIAKLERQRKEIQARLGTLQKLSLFDNFRDLDWRPLAAEIERLERERRQLEEGSDLLRTLQAQLTALEAALGQTETDLATDQAAQARTEERQSQARAQQADCDTVLAAASPEARSRDFPRIEAMRTEALGTQALTVESCDNRERDMRDWLQGRIDTEDQKIKRLAERIVKAMEAYNHQYPLDTRESDASVAAAGEYRAMLDRLASDDLPRFEARFKDLLNENTIREVANFQSQLNRERQTVRERIGSINHSLRAIDYNPGRYIVLEAEPSPDAEIREFQQDLRACTEGSLTGSEDEAYSEAKFLQVRRIIERFRGREGSAELDRRWTLKVTDMRNWFTFSASERWREDDREHEHYTDSGGKSGGQKEKLAYTVLAASLAYQFGLDASGSNARSFRFVVIDEAFGRGSDESAQYGLELFRRMNLQLLVVTPLQKIHIIEPYVANVGFVHNQDGRLSMLRNLTIEEYRAERAARSA</sequence>
<evidence type="ECO:0000313" key="3">
    <source>
        <dbReference type="EMBL" id="PPQ35143.1"/>
    </source>
</evidence>
<dbReference type="GO" id="GO:0004527">
    <property type="term" value="F:exonuclease activity"/>
    <property type="evidence" value="ECO:0007669"/>
    <property type="project" value="UniProtKB-KW"/>
</dbReference>
<accession>A0A2S6NJV4</accession>
<dbReference type="SUPFAM" id="SSF52540">
    <property type="entry name" value="P-loop containing nucleoside triphosphate hydrolases"/>
    <property type="match status" value="1"/>
</dbReference>
<dbReference type="GO" id="GO:0000731">
    <property type="term" value="P:DNA synthesis involved in DNA repair"/>
    <property type="evidence" value="ECO:0007669"/>
    <property type="project" value="TreeGrafter"/>
</dbReference>
<dbReference type="Pfam" id="PF13558">
    <property type="entry name" value="SbcC_Walker_B"/>
    <property type="match status" value="1"/>
</dbReference>
<feature type="coiled-coil region" evidence="1">
    <location>
        <begin position="319"/>
        <end position="382"/>
    </location>
</feature>
<evidence type="ECO:0000256" key="2">
    <source>
        <dbReference type="SAM" id="MobiDB-lite"/>
    </source>
</evidence>
<name>A0A2S6NJV4_RHOGL</name>